<organism evidence="1 2">
    <name type="scientific">Prochlorococcus marinus str. MIT 9401</name>
    <dbReference type="NCBI Taxonomy" id="167551"/>
    <lineage>
        <taxon>Bacteria</taxon>
        <taxon>Bacillati</taxon>
        <taxon>Cyanobacteriota</taxon>
        <taxon>Cyanophyceae</taxon>
        <taxon>Synechococcales</taxon>
        <taxon>Prochlorococcaceae</taxon>
        <taxon>Prochlorococcus</taxon>
    </lineage>
</organism>
<evidence type="ECO:0000313" key="1">
    <source>
        <dbReference type="EMBL" id="KGG07675.1"/>
    </source>
</evidence>
<protein>
    <submittedName>
        <fullName evidence="1">Uncharacterized protein</fullName>
    </submittedName>
</protein>
<dbReference type="EMBL" id="JNAR01000013">
    <property type="protein sequence ID" value="KGG07675.1"/>
    <property type="molecule type" value="Genomic_DNA"/>
</dbReference>
<gene>
    <name evidence="1" type="ORF">EV01_0951</name>
</gene>
<accession>A0A0A2B4G9</accession>
<reference evidence="2" key="1">
    <citation type="journal article" date="2014" name="Sci. Data">
        <title>Genomes of diverse isolates of the marine cyanobacterium Prochlorococcus.</title>
        <authorList>
            <person name="Biller S."/>
            <person name="Berube P."/>
            <person name="Thompson J."/>
            <person name="Kelly L."/>
            <person name="Roggensack S."/>
            <person name="Awad L."/>
            <person name="Roache-Johnson K."/>
            <person name="Ding H."/>
            <person name="Giovannoni S.J."/>
            <person name="Moore L.R."/>
            <person name="Chisholm S.W."/>
        </authorList>
    </citation>
    <scope>NUCLEOTIDE SEQUENCE [LARGE SCALE GENOMIC DNA]</scope>
</reference>
<evidence type="ECO:0000313" key="2">
    <source>
        <dbReference type="Proteomes" id="UP000030481"/>
    </source>
</evidence>
<sequence>MKLNKMKNYLFSDLSKSISLLIFLISLSSFKGDFLKAEYLFDELEINSSTKADNSSSAIPTNPFEIVEMIRRQNSMNDATNPSDALDDALESFKNLQQK</sequence>
<dbReference type="Proteomes" id="UP000030481">
    <property type="component" value="Unassembled WGS sequence"/>
</dbReference>
<name>A0A0A2B4G9_PROMR</name>
<dbReference type="AlphaFoldDB" id="A0A0A2B4G9"/>
<proteinExistence type="predicted"/>
<comment type="caution">
    <text evidence="1">The sequence shown here is derived from an EMBL/GenBank/DDBJ whole genome shotgun (WGS) entry which is preliminary data.</text>
</comment>